<evidence type="ECO:0000256" key="4">
    <source>
        <dbReference type="ARBA" id="ARBA00022502"/>
    </source>
</evidence>
<dbReference type="PANTHER" id="PTHR21072">
    <property type="entry name" value="GPI TRANSAMIDASE COMPONENT PIG-S"/>
    <property type="match status" value="1"/>
</dbReference>
<keyword evidence="5 10" id="KW-0812">Transmembrane</keyword>
<keyword evidence="9" id="KW-0325">Glycoprotein</keyword>
<evidence type="ECO:0000256" key="6">
    <source>
        <dbReference type="ARBA" id="ARBA00022824"/>
    </source>
</evidence>
<dbReference type="GO" id="GO:0006506">
    <property type="term" value="P:GPI anchor biosynthetic process"/>
    <property type="evidence" value="ECO:0007669"/>
    <property type="project" value="UniProtKB-KW"/>
</dbReference>
<name>A0A9N9TMF8_PHYSR</name>
<accession>A0A9N9TMF8</accession>
<proteinExistence type="inferred from homology"/>
<comment type="similarity">
    <text evidence="3">Belongs to the PIGS family.</text>
</comment>
<dbReference type="AlphaFoldDB" id="A0A9N9TMF8"/>
<dbReference type="EMBL" id="OU900095">
    <property type="protein sequence ID" value="CAG9859113.1"/>
    <property type="molecule type" value="Genomic_DNA"/>
</dbReference>
<evidence type="ECO:0000256" key="1">
    <source>
        <dbReference type="ARBA" id="ARBA00004477"/>
    </source>
</evidence>
<feature type="transmembrane region" description="Helical" evidence="10">
    <location>
        <begin position="350"/>
        <end position="371"/>
    </location>
</feature>
<keyword evidence="12" id="KW-1185">Reference proteome</keyword>
<protein>
    <recommendedName>
        <fullName evidence="13">GPI transamidase component PIG-S</fullName>
    </recommendedName>
</protein>
<dbReference type="InterPro" id="IPR019540">
    <property type="entry name" value="PtdIno-glycan_biosynth_class_S"/>
</dbReference>
<evidence type="ECO:0000256" key="8">
    <source>
        <dbReference type="ARBA" id="ARBA00023136"/>
    </source>
</evidence>
<feature type="transmembrane region" description="Helical" evidence="10">
    <location>
        <begin position="22"/>
        <end position="46"/>
    </location>
</feature>
<keyword evidence="6" id="KW-0256">Endoplasmic reticulum</keyword>
<evidence type="ECO:0008006" key="13">
    <source>
        <dbReference type="Google" id="ProtNLM"/>
    </source>
</evidence>
<evidence type="ECO:0000256" key="9">
    <source>
        <dbReference type="ARBA" id="ARBA00023180"/>
    </source>
</evidence>
<evidence type="ECO:0000256" key="2">
    <source>
        <dbReference type="ARBA" id="ARBA00004687"/>
    </source>
</evidence>
<evidence type="ECO:0000313" key="12">
    <source>
        <dbReference type="Proteomes" id="UP001153712"/>
    </source>
</evidence>
<sequence>MSNGKKKTPKNPAKSDENDEELIFRIYSIISFFVVLIVIGLPIWWYTTRVYRATLPLTQMENHVLNNNSEKEFRMPLSLEYDVLITFAHSDPLNPEVRIKGEDLEDKLLPVLESISQVFDFVIKSQWLYTFDLGVKLTKNEKYYALSRDQLPHVITPLEAKLWSHMSPRPTINLLVYFQRCGDLPLYVFDEKNQRVSSNSFFSSRWGGVHVINPDEESCKTGVFTPNLQSITSIFVTQLQKLFKIDNMLDPDDVYEFKVRKSTEMVESTRRTLKSLAELLSEIKSIVISEDVGEKIRLAVISADMAKEYLQNSYVDKGLELARVAFKNSEEAFGDPSLLSLLYFPEDQKYAVYIPLFLPIMIPVFMSLSTLRTWYVSKKKSE</sequence>
<gene>
    <name evidence="11" type="ORF">PHYEVI_LOCUS5489</name>
</gene>
<keyword evidence="7 10" id="KW-1133">Transmembrane helix</keyword>
<dbReference type="GO" id="GO:0016255">
    <property type="term" value="P:attachment of GPI anchor to protein"/>
    <property type="evidence" value="ECO:0007669"/>
    <property type="project" value="InterPro"/>
</dbReference>
<organism evidence="11 12">
    <name type="scientific">Phyllotreta striolata</name>
    <name type="common">Striped flea beetle</name>
    <name type="synonym">Crioceris striolata</name>
    <dbReference type="NCBI Taxonomy" id="444603"/>
    <lineage>
        <taxon>Eukaryota</taxon>
        <taxon>Metazoa</taxon>
        <taxon>Ecdysozoa</taxon>
        <taxon>Arthropoda</taxon>
        <taxon>Hexapoda</taxon>
        <taxon>Insecta</taxon>
        <taxon>Pterygota</taxon>
        <taxon>Neoptera</taxon>
        <taxon>Endopterygota</taxon>
        <taxon>Coleoptera</taxon>
        <taxon>Polyphaga</taxon>
        <taxon>Cucujiformia</taxon>
        <taxon>Chrysomeloidea</taxon>
        <taxon>Chrysomelidae</taxon>
        <taxon>Galerucinae</taxon>
        <taxon>Alticini</taxon>
        <taxon>Phyllotreta</taxon>
    </lineage>
</organism>
<dbReference type="GO" id="GO:0042765">
    <property type="term" value="C:GPI-anchor transamidase complex"/>
    <property type="evidence" value="ECO:0007669"/>
    <property type="project" value="InterPro"/>
</dbReference>
<evidence type="ECO:0000313" key="11">
    <source>
        <dbReference type="EMBL" id="CAG9859113.1"/>
    </source>
</evidence>
<evidence type="ECO:0000256" key="7">
    <source>
        <dbReference type="ARBA" id="ARBA00022989"/>
    </source>
</evidence>
<evidence type="ECO:0000256" key="3">
    <source>
        <dbReference type="ARBA" id="ARBA00005316"/>
    </source>
</evidence>
<dbReference type="Proteomes" id="UP001153712">
    <property type="component" value="Chromosome 2"/>
</dbReference>
<comment type="subcellular location">
    <subcellularLocation>
        <location evidence="1">Endoplasmic reticulum membrane</location>
        <topology evidence="1">Multi-pass membrane protein</topology>
    </subcellularLocation>
</comment>
<keyword evidence="8 10" id="KW-0472">Membrane</keyword>
<dbReference type="PANTHER" id="PTHR21072:SF13">
    <property type="entry name" value="GPI TRANSAMIDASE COMPONENT PIG-S"/>
    <property type="match status" value="1"/>
</dbReference>
<evidence type="ECO:0000256" key="5">
    <source>
        <dbReference type="ARBA" id="ARBA00022692"/>
    </source>
</evidence>
<dbReference type="Pfam" id="PF10510">
    <property type="entry name" value="PIG-S"/>
    <property type="match status" value="1"/>
</dbReference>
<dbReference type="OrthoDB" id="28748at2759"/>
<keyword evidence="4" id="KW-0337">GPI-anchor biosynthesis</keyword>
<comment type="pathway">
    <text evidence="2">Glycolipid biosynthesis; glycosylphosphatidylinositol-anchor biosynthesis.</text>
</comment>
<evidence type="ECO:0000256" key="10">
    <source>
        <dbReference type="SAM" id="Phobius"/>
    </source>
</evidence>
<reference evidence="11" key="1">
    <citation type="submission" date="2022-01" db="EMBL/GenBank/DDBJ databases">
        <authorList>
            <person name="King R."/>
        </authorList>
    </citation>
    <scope>NUCLEOTIDE SEQUENCE</scope>
</reference>